<sequence>MGEKSEEVLDQLMPEMGDNTTIEMVKGKFTEYFSPKKNTIFERFKFNSRVQQADESNTFVTALYTSASTCEFGALKEELIRDSIVIGTRDTKTSERLQLIADLTLE</sequence>
<evidence type="ECO:0000313" key="2">
    <source>
        <dbReference type="RefSeq" id="XP_026669243.1"/>
    </source>
</evidence>
<dbReference type="Proteomes" id="UP000694925">
    <property type="component" value="Unplaced"/>
</dbReference>
<protein>
    <submittedName>
        <fullName evidence="2">Uncharacterized protein LOC113464324</fullName>
    </submittedName>
</protein>
<gene>
    <name evidence="2" type="primary">LOC113464324</name>
</gene>
<dbReference type="KEGG" id="ccal:113464324"/>
<dbReference type="RefSeq" id="XP_026669243.1">
    <property type="nucleotide sequence ID" value="XM_026813442.1"/>
</dbReference>
<dbReference type="GeneID" id="113464324"/>
<reference evidence="2" key="1">
    <citation type="submission" date="2025-08" db="UniProtKB">
        <authorList>
            <consortium name="RefSeq"/>
        </authorList>
    </citation>
    <scope>IDENTIFICATION</scope>
    <source>
        <tissue evidence="2">Whole body</tissue>
    </source>
</reference>
<keyword evidence="1" id="KW-1185">Reference proteome</keyword>
<name>A0AAJ7S1K0_9HYME</name>
<proteinExistence type="predicted"/>
<dbReference type="AlphaFoldDB" id="A0AAJ7S1K0"/>
<organism evidence="1 2">
    <name type="scientific">Ceratina calcarata</name>
    <dbReference type="NCBI Taxonomy" id="156304"/>
    <lineage>
        <taxon>Eukaryota</taxon>
        <taxon>Metazoa</taxon>
        <taxon>Ecdysozoa</taxon>
        <taxon>Arthropoda</taxon>
        <taxon>Hexapoda</taxon>
        <taxon>Insecta</taxon>
        <taxon>Pterygota</taxon>
        <taxon>Neoptera</taxon>
        <taxon>Endopterygota</taxon>
        <taxon>Hymenoptera</taxon>
        <taxon>Apocrita</taxon>
        <taxon>Aculeata</taxon>
        <taxon>Apoidea</taxon>
        <taxon>Anthophila</taxon>
        <taxon>Apidae</taxon>
        <taxon>Ceratina</taxon>
        <taxon>Zadontomerus</taxon>
    </lineage>
</organism>
<accession>A0AAJ7S1K0</accession>
<dbReference type="PANTHER" id="PTHR33198">
    <property type="entry name" value="ANK_REP_REGION DOMAIN-CONTAINING PROTEIN-RELATED"/>
    <property type="match status" value="1"/>
</dbReference>
<dbReference type="PANTHER" id="PTHR33198:SF20">
    <property type="entry name" value="RETROTRANSPOSON GAG DOMAIN-CONTAINING PROTEIN"/>
    <property type="match status" value="1"/>
</dbReference>
<evidence type="ECO:0000313" key="1">
    <source>
        <dbReference type="Proteomes" id="UP000694925"/>
    </source>
</evidence>